<keyword evidence="10" id="KW-1185">Reference proteome</keyword>
<evidence type="ECO:0000256" key="1">
    <source>
        <dbReference type="ARBA" id="ARBA00004141"/>
    </source>
</evidence>
<dbReference type="PANTHER" id="PTHR24186">
    <property type="entry name" value="PROTEIN PHOSPHATASE 1 REGULATORY SUBUNIT"/>
    <property type="match status" value="1"/>
</dbReference>
<keyword evidence="5" id="KW-0040">ANK repeat</keyword>
<keyword evidence="3" id="KW-0677">Repeat</keyword>
<dbReference type="InterPro" id="IPR026961">
    <property type="entry name" value="PGG_dom"/>
</dbReference>
<dbReference type="Pfam" id="PF13962">
    <property type="entry name" value="PGG"/>
    <property type="match status" value="1"/>
</dbReference>
<evidence type="ECO:0000313" key="10">
    <source>
        <dbReference type="Proteomes" id="UP001358586"/>
    </source>
</evidence>
<evidence type="ECO:0000256" key="5">
    <source>
        <dbReference type="ARBA" id="ARBA00023043"/>
    </source>
</evidence>
<dbReference type="Proteomes" id="UP001358586">
    <property type="component" value="Chromosome 5"/>
</dbReference>
<evidence type="ECO:0000256" key="7">
    <source>
        <dbReference type="SAM" id="Phobius"/>
    </source>
</evidence>
<feature type="domain" description="PGG" evidence="8">
    <location>
        <begin position="4"/>
        <end position="120"/>
    </location>
</feature>
<evidence type="ECO:0000256" key="6">
    <source>
        <dbReference type="ARBA" id="ARBA00023136"/>
    </source>
</evidence>
<evidence type="ECO:0000256" key="2">
    <source>
        <dbReference type="ARBA" id="ARBA00022692"/>
    </source>
</evidence>
<feature type="transmembrane region" description="Helical" evidence="7">
    <location>
        <begin position="59"/>
        <end position="80"/>
    </location>
</feature>
<evidence type="ECO:0000259" key="8">
    <source>
        <dbReference type="Pfam" id="PF13962"/>
    </source>
</evidence>
<keyword evidence="2 7" id="KW-0812">Transmembrane</keyword>
<keyword evidence="4 7" id="KW-1133">Transmembrane helix</keyword>
<evidence type="ECO:0000256" key="4">
    <source>
        <dbReference type="ARBA" id="ARBA00022989"/>
    </source>
</evidence>
<dbReference type="EMBL" id="JARKNE010000005">
    <property type="protein sequence ID" value="KAK5834354.1"/>
    <property type="molecule type" value="Genomic_DNA"/>
</dbReference>
<proteinExistence type="predicted"/>
<evidence type="ECO:0000313" key="9">
    <source>
        <dbReference type="EMBL" id="KAK5834354.1"/>
    </source>
</evidence>
<sequence length="136" mass="14988">MHSEGLNNAINSTTVVDVLIARVAFAGIFQVPSQYVNRKENSPPGLSLGEARIGQNHCFIIFFIFDAISFFTSLVFVGVHTSVVVIQSKEKKQLMVVINKIMWLACMLVLVAYLALSFVVVGDEWWLAIGVTINIG</sequence>
<reference evidence="9 10" key="1">
    <citation type="submission" date="2023-03" db="EMBL/GenBank/DDBJ databases">
        <title>WGS of Gossypium arboreum.</title>
        <authorList>
            <person name="Yu D."/>
        </authorList>
    </citation>
    <scope>NUCLEOTIDE SEQUENCE [LARGE SCALE GENOMIC DNA]</scope>
    <source>
        <tissue evidence="9">Leaf</tissue>
    </source>
</reference>
<comment type="subcellular location">
    <subcellularLocation>
        <location evidence="1">Membrane</location>
        <topology evidence="1">Multi-pass membrane protein</topology>
    </subcellularLocation>
</comment>
<dbReference type="PANTHER" id="PTHR24186:SF18">
    <property type="entry name" value="ANKYRIN REPEAT FAMILY PROTEIN"/>
    <property type="match status" value="1"/>
</dbReference>
<organism evidence="9 10">
    <name type="scientific">Gossypium arboreum</name>
    <name type="common">Tree cotton</name>
    <name type="synonym">Gossypium nanking</name>
    <dbReference type="NCBI Taxonomy" id="29729"/>
    <lineage>
        <taxon>Eukaryota</taxon>
        <taxon>Viridiplantae</taxon>
        <taxon>Streptophyta</taxon>
        <taxon>Embryophyta</taxon>
        <taxon>Tracheophyta</taxon>
        <taxon>Spermatophyta</taxon>
        <taxon>Magnoliopsida</taxon>
        <taxon>eudicotyledons</taxon>
        <taxon>Gunneridae</taxon>
        <taxon>Pentapetalae</taxon>
        <taxon>rosids</taxon>
        <taxon>malvids</taxon>
        <taxon>Malvales</taxon>
        <taxon>Malvaceae</taxon>
        <taxon>Malvoideae</taxon>
        <taxon>Gossypium</taxon>
    </lineage>
</organism>
<gene>
    <name evidence="9" type="ORF">PVK06_018231</name>
</gene>
<feature type="transmembrane region" description="Helical" evidence="7">
    <location>
        <begin position="101"/>
        <end position="121"/>
    </location>
</feature>
<comment type="caution">
    <text evidence="9">The sequence shown here is derived from an EMBL/GenBank/DDBJ whole genome shotgun (WGS) entry which is preliminary data.</text>
</comment>
<keyword evidence="6 7" id="KW-0472">Membrane</keyword>
<evidence type="ECO:0000256" key="3">
    <source>
        <dbReference type="ARBA" id="ARBA00022737"/>
    </source>
</evidence>
<accession>A0ABR0Q4V1</accession>
<protein>
    <recommendedName>
        <fullName evidence="8">PGG domain-containing protein</fullName>
    </recommendedName>
</protein>
<name>A0ABR0Q4V1_GOSAR</name>